<dbReference type="GO" id="GO:0043328">
    <property type="term" value="P:protein transport to vacuole involved in ubiquitin-dependent protein catabolic process via the multivesicular body sorting pathway"/>
    <property type="evidence" value="ECO:0007669"/>
    <property type="project" value="TreeGrafter"/>
</dbReference>
<dbReference type="OrthoDB" id="283883at2759"/>
<dbReference type="GO" id="GO:0003677">
    <property type="term" value="F:DNA binding"/>
    <property type="evidence" value="ECO:0007669"/>
    <property type="project" value="UniProtKB-KW"/>
</dbReference>
<dbReference type="PANTHER" id="PTHR12806:SF0">
    <property type="entry name" value="VACUOLAR-SORTING PROTEIN SNF8"/>
    <property type="match status" value="1"/>
</dbReference>
<dbReference type="Gene3D" id="1.10.10.10">
    <property type="entry name" value="Winged helix-like DNA-binding domain superfamily/Winged helix DNA-binding domain"/>
    <property type="match status" value="2"/>
</dbReference>
<dbReference type="AlphaFoldDB" id="A0A1Y2EUG6"/>
<keyword evidence="4" id="KW-1185">Reference proteome</keyword>
<comment type="similarity">
    <text evidence="1 2">Belongs to the SNF8 family.</text>
</comment>
<comment type="function">
    <text evidence="2">Component of the endosomal sorting complex required for transport II (ESCRT-II), which is required for multivesicular body (MVB) formation and sorting of endosomal cargo proteins into MVBs.</text>
</comment>
<keyword evidence="3" id="KW-0238">DNA-binding</keyword>
<dbReference type="PIRSF" id="PIRSF017215">
    <property type="entry name" value="ESCRT2_Vps22"/>
    <property type="match status" value="1"/>
</dbReference>
<proteinExistence type="inferred from homology"/>
<evidence type="ECO:0000256" key="1">
    <source>
        <dbReference type="ARBA" id="ARBA00009834"/>
    </source>
</evidence>
<dbReference type="PANTHER" id="PTHR12806">
    <property type="entry name" value="EAP30 SUBUNIT OF ELL COMPLEX"/>
    <property type="match status" value="1"/>
</dbReference>
<dbReference type="InterPro" id="IPR036390">
    <property type="entry name" value="WH_DNA-bd_sf"/>
</dbReference>
<dbReference type="InterPro" id="IPR036388">
    <property type="entry name" value="WH-like_DNA-bd_sf"/>
</dbReference>
<keyword evidence="2" id="KW-0813">Transport</keyword>
<reference evidence="3 4" key="1">
    <citation type="submission" date="2016-08" db="EMBL/GenBank/DDBJ databases">
        <title>A Parts List for Fungal Cellulosomes Revealed by Comparative Genomics.</title>
        <authorList>
            <consortium name="DOE Joint Genome Institute"/>
            <person name="Haitjema C.H."/>
            <person name="Gilmore S.P."/>
            <person name="Henske J.K."/>
            <person name="Solomon K.V."/>
            <person name="De Groot R."/>
            <person name="Kuo A."/>
            <person name="Mondo S.J."/>
            <person name="Salamov A.A."/>
            <person name="Labutti K."/>
            <person name="Zhao Z."/>
            <person name="Chiniquy J."/>
            <person name="Barry K."/>
            <person name="Brewer H.M."/>
            <person name="Purvine S.O."/>
            <person name="Wright A.T."/>
            <person name="Boxma B."/>
            <person name="Van Alen T."/>
            <person name="Hackstein J.H."/>
            <person name="Baker S.E."/>
            <person name="Grigoriev I.V."/>
            <person name="O'Malley M.A."/>
        </authorList>
    </citation>
    <scope>NUCLEOTIDE SEQUENCE [LARGE SCALE GENOMIC DNA]</scope>
    <source>
        <strain evidence="3 4">G1</strain>
    </source>
</reference>
<evidence type="ECO:0000313" key="3">
    <source>
        <dbReference type="EMBL" id="ORY75189.1"/>
    </source>
</evidence>
<organism evidence="3 4">
    <name type="scientific">Neocallimastix californiae</name>
    <dbReference type="NCBI Taxonomy" id="1754190"/>
    <lineage>
        <taxon>Eukaryota</taxon>
        <taxon>Fungi</taxon>
        <taxon>Fungi incertae sedis</taxon>
        <taxon>Chytridiomycota</taxon>
        <taxon>Chytridiomycota incertae sedis</taxon>
        <taxon>Neocallimastigomycetes</taxon>
        <taxon>Neocallimastigales</taxon>
        <taxon>Neocallimastigaceae</taxon>
        <taxon>Neocallimastix</taxon>
    </lineage>
</organism>
<dbReference type="SUPFAM" id="SSF46785">
    <property type="entry name" value="Winged helix' DNA-binding domain"/>
    <property type="match status" value="2"/>
</dbReference>
<gene>
    <name evidence="3" type="ORF">LY90DRAFT_665926</name>
</gene>
<dbReference type="InterPro" id="IPR016689">
    <property type="entry name" value="ESCRT-2_cplx_Snf8"/>
</dbReference>
<dbReference type="GO" id="GO:0000814">
    <property type="term" value="C:ESCRT II complex"/>
    <property type="evidence" value="ECO:0007669"/>
    <property type="project" value="UniProtKB-UniRule"/>
</dbReference>
<dbReference type="STRING" id="1754190.A0A1Y2EUG6"/>
<sequence>MKRVGIAGIQRQKLLNQNFQKIGDELYTQQLEQMQSQMVQFKEQLEIFAKKYKNDIKKDETFRQNFQSMCTSIGVDPLASSKGFWGEILGVGDFYYELAVQIIQVCYLSRSRNGGLIEINELKKTLTEIRGKKAVKITVDDITRALKTIEILGSYFSIIKIGDKKMVQSVPRELNSDTSSILLLAQKTGYTSIQQIQKELHWDLLRINQTLESLIKEGICWLDDYNGQKNYYVACYFQNELS</sequence>
<name>A0A1Y2EUG6_9FUNG</name>
<dbReference type="InterPro" id="IPR040608">
    <property type="entry name" value="Snf8/Vps36"/>
</dbReference>
<dbReference type="Pfam" id="PF04157">
    <property type="entry name" value="EAP30"/>
    <property type="match status" value="1"/>
</dbReference>
<dbReference type="Gene3D" id="6.10.140.180">
    <property type="match status" value="1"/>
</dbReference>
<dbReference type="FunFam" id="1.10.10.10:FF:000085">
    <property type="entry name" value="Vacuolar-sorting protein SNF8"/>
    <property type="match status" value="1"/>
</dbReference>
<comment type="subunit">
    <text evidence="2">Component of the endosomal sorting complex required for transport II (ESCRT-II).</text>
</comment>
<keyword evidence="2" id="KW-0653">Protein transport</keyword>
<evidence type="ECO:0000256" key="2">
    <source>
        <dbReference type="PIRNR" id="PIRNR017215"/>
    </source>
</evidence>
<comment type="caution">
    <text evidence="3">The sequence shown here is derived from an EMBL/GenBank/DDBJ whole genome shotgun (WGS) entry which is preliminary data.</text>
</comment>
<accession>A0A1Y2EUG6</accession>
<evidence type="ECO:0000313" key="4">
    <source>
        <dbReference type="Proteomes" id="UP000193920"/>
    </source>
</evidence>
<dbReference type="EMBL" id="MCOG01000026">
    <property type="protein sequence ID" value="ORY75189.1"/>
    <property type="molecule type" value="Genomic_DNA"/>
</dbReference>
<dbReference type="Proteomes" id="UP000193920">
    <property type="component" value="Unassembled WGS sequence"/>
</dbReference>
<protein>
    <recommendedName>
        <fullName evidence="2">Vacuolar-sorting protein SNF8</fullName>
    </recommendedName>
</protein>